<dbReference type="PANTHER" id="PTHR31001">
    <property type="entry name" value="UNCHARACTERIZED TRANSCRIPTIONAL REGULATORY PROTEIN"/>
    <property type="match status" value="1"/>
</dbReference>
<evidence type="ECO:0000256" key="2">
    <source>
        <dbReference type="ARBA" id="ARBA00022723"/>
    </source>
</evidence>
<dbReference type="EMBL" id="KV722396">
    <property type="protein sequence ID" value="OCH90853.1"/>
    <property type="molecule type" value="Genomic_DNA"/>
</dbReference>
<dbReference type="InterPro" id="IPR007219">
    <property type="entry name" value="XnlR_reg_dom"/>
</dbReference>
<dbReference type="InterPro" id="IPR036864">
    <property type="entry name" value="Zn2-C6_fun-type_DNA-bd_sf"/>
</dbReference>
<proteinExistence type="predicted"/>
<dbReference type="CDD" id="cd12148">
    <property type="entry name" value="fungal_TF_MHR"/>
    <property type="match status" value="1"/>
</dbReference>
<protein>
    <recommendedName>
        <fullName evidence="5">Zn(2)-C6 fungal-type domain-containing protein</fullName>
    </recommendedName>
</protein>
<dbReference type="GO" id="GO:0003677">
    <property type="term" value="F:DNA binding"/>
    <property type="evidence" value="ECO:0007669"/>
    <property type="project" value="InterPro"/>
</dbReference>
<organism evidence="6 7">
    <name type="scientific">Obba rivulosa</name>
    <dbReference type="NCBI Taxonomy" id="1052685"/>
    <lineage>
        <taxon>Eukaryota</taxon>
        <taxon>Fungi</taxon>
        <taxon>Dikarya</taxon>
        <taxon>Basidiomycota</taxon>
        <taxon>Agaricomycotina</taxon>
        <taxon>Agaricomycetes</taxon>
        <taxon>Polyporales</taxon>
        <taxon>Gelatoporiaceae</taxon>
        <taxon>Obba</taxon>
    </lineage>
</organism>
<dbReference type="AlphaFoldDB" id="A0A8E2DNQ2"/>
<dbReference type="Proteomes" id="UP000250043">
    <property type="component" value="Unassembled WGS sequence"/>
</dbReference>
<dbReference type="SMART" id="SM00066">
    <property type="entry name" value="GAL4"/>
    <property type="match status" value="1"/>
</dbReference>
<keyword evidence="2" id="KW-0479">Metal-binding</keyword>
<evidence type="ECO:0000256" key="4">
    <source>
        <dbReference type="SAM" id="MobiDB-lite"/>
    </source>
</evidence>
<feature type="region of interest" description="Disordered" evidence="4">
    <location>
        <begin position="694"/>
        <end position="733"/>
    </location>
</feature>
<dbReference type="GO" id="GO:0008270">
    <property type="term" value="F:zinc ion binding"/>
    <property type="evidence" value="ECO:0007669"/>
    <property type="project" value="InterPro"/>
</dbReference>
<evidence type="ECO:0000259" key="5">
    <source>
        <dbReference type="PROSITE" id="PS50048"/>
    </source>
</evidence>
<evidence type="ECO:0000313" key="6">
    <source>
        <dbReference type="EMBL" id="OCH90853.1"/>
    </source>
</evidence>
<keyword evidence="3" id="KW-0539">Nucleus</keyword>
<reference evidence="6 7" key="1">
    <citation type="submission" date="2016-07" db="EMBL/GenBank/DDBJ databases">
        <title>Draft genome of the white-rot fungus Obba rivulosa 3A-2.</title>
        <authorList>
            <consortium name="DOE Joint Genome Institute"/>
            <person name="Miettinen O."/>
            <person name="Riley R."/>
            <person name="Acob R."/>
            <person name="Barry K."/>
            <person name="Cullen D."/>
            <person name="De Vries R."/>
            <person name="Hainaut M."/>
            <person name="Hatakka A."/>
            <person name="Henrissat B."/>
            <person name="Hilden K."/>
            <person name="Kuo R."/>
            <person name="Labutti K."/>
            <person name="Lipzen A."/>
            <person name="Makela M.R."/>
            <person name="Sandor L."/>
            <person name="Spatafora J.W."/>
            <person name="Grigoriev I.V."/>
            <person name="Hibbett D.S."/>
        </authorList>
    </citation>
    <scope>NUCLEOTIDE SEQUENCE [LARGE SCALE GENOMIC DNA]</scope>
    <source>
        <strain evidence="6 7">3A-2</strain>
    </source>
</reference>
<feature type="domain" description="Zn(2)-C6 fungal-type" evidence="5">
    <location>
        <begin position="25"/>
        <end position="56"/>
    </location>
</feature>
<name>A0A8E2DNQ2_9APHY</name>
<dbReference type="GO" id="GO:0006351">
    <property type="term" value="P:DNA-templated transcription"/>
    <property type="evidence" value="ECO:0007669"/>
    <property type="project" value="InterPro"/>
</dbReference>
<evidence type="ECO:0000256" key="1">
    <source>
        <dbReference type="ARBA" id="ARBA00004123"/>
    </source>
</evidence>
<gene>
    <name evidence="6" type="ORF">OBBRIDRAFT_887380</name>
</gene>
<keyword evidence="7" id="KW-1185">Reference proteome</keyword>
<dbReference type="PROSITE" id="PS00463">
    <property type="entry name" value="ZN2_CY6_FUNGAL_1"/>
    <property type="match status" value="1"/>
</dbReference>
<feature type="compositionally biased region" description="Polar residues" evidence="4">
    <location>
        <begin position="708"/>
        <end position="717"/>
    </location>
</feature>
<comment type="subcellular location">
    <subcellularLocation>
        <location evidence="1">Nucleus</location>
    </subcellularLocation>
</comment>
<sequence length="862" mass="93205">MSQPVASSSSEGGKVKQTRRRQRLSCIECTKRRQKCDRQTPCGLCTSRGVAHLCRWEPIVARPTPQRPPVTFTDAAHDTIQALSARIAALEQTISRQNNALKEQAANLGSSSASSADYPDTEAAESSGAASRRLSLDLSAFEGMPSGSGTSGSTPVTEESPRALIDFDVQVAAVALAQLSLAPRTEYVGCGTILCALHRLGTVERWRFPYARSNPMTNPFPEDAATPGRNALASELRTLVSQLPPRSVCESLLDGFFAERNWQFGLPEHWFRCSCLRTWRHLEVHCAGAACAAAGGCPGCREEVNPHWLSLLFSVLALAPDAGARRSAAFFTHAQAARRLVEDILLAVPAYEASEGAVLSCLGAALLAAYLADRGRVSEAWKLAGSAMRSAQAMGLHRDPGWRKWETMGKEESELRILAWWSVWVADRVYSFILGRPHMASKGSYDVMLLPASVYSDGSPNPHAPFQQAFIRLCEVIGEAAEKCLGINTPPYATVLEMDQKYQDWLSKLPAELQWRNAVKRSPLTYANGLDSPEGQISECNAVYQQHTLAAHFLGGLMALHRPYLTHPPPILPPPRALGAARHTLNPSRTRCIDLACELERTLCAAREFADWPRAAPAHVFQYVYFVFDGAVTLAGALAQTPPHPRVDECLARMDAAVRFLRACADAAAGSEDGEGEIARRAVRVLDTLRKAGGWGRAEEQPEASDAGAQSQTRPGSTSGGGNGMLLRVDDFGPIPSSSRLPAEVASFSMQSAFAGLASSTPQGTFIPYLSSSNMSPANPMFSEQPLSFPPVSSMASLTSEPFNQVPVAVGMQSAISRMNAQLESTLMPFEMLQGGEFELDWARFVGMSNWPMGGGDFNPPA</sequence>
<dbReference type="GO" id="GO:0005634">
    <property type="term" value="C:nucleus"/>
    <property type="evidence" value="ECO:0007669"/>
    <property type="project" value="UniProtKB-SubCell"/>
</dbReference>
<accession>A0A8E2DNQ2</accession>
<dbReference type="SUPFAM" id="SSF57701">
    <property type="entry name" value="Zn2/Cys6 DNA-binding domain"/>
    <property type="match status" value="1"/>
</dbReference>
<dbReference type="SMART" id="SM00906">
    <property type="entry name" value="Fungal_trans"/>
    <property type="match status" value="1"/>
</dbReference>
<dbReference type="InterPro" id="IPR050613">
    <property type="entry name" value="Sec_Metabolite_Reg"/>
</dbReference>
<evidence type="ECO:0000256" key="3">
    <source>
        <dbReference type="ARBA" id="ARBA00023242"/>
    </source>
</evidence>
<dbReference type="Gene3D" id="4.10.240.10">
    <property type="entry name" value="Zn(2)-C6 fungal-type DNA-binding domain"/>
    <property type="match status" value="1"/>
</dbReference>
<dbReference type="PANTHER" id="PTHR31001:SF87">
    <property type="entry name" value="COL-21"/>
    <property type="match status" value="1"/>
</dbReference>
<feature type="region of interest" description="Disordered" evidence="4">
    <location>
        <begin position="105"/>
        <end position="130"/>
    </location>
</feature>
<dbReference type="OrthoDB" id="3364175at2759"/>
<evidence type="ECO:0000313" key="7">
    <source>
        <dbReference type="Proteomes" id="UP000250043"/>
    </source>
</evidence>
<dbReference type="GO" id="GO:0000981">
    <property type="term" value="F:DNA-binding transcription factor activity, RNA polymerase II-specific"/>
    <property type="evidence" value="ECO:0007669"/>
    <property type="project" value="InterPro"/>
</dbReference>
<dbReference type="Pfam" id="PF04082">
    <property type="entry name" value="Fungal_trans"/>
    <property type="match status" value="1"/>
</dbReference>
<dbReference type="PROSITE" id="PS50048">
    <property type="entry name" value="ZN2_CY6_FUNGAL_2"/>
    <property type="match status" value="1"/>
</dbReference>
<dbReference type="InterPro" id="IPR001138">
    <property type="entry name" value="Zn2Cys6_DnaBD"/>
</dbReference>
<dbReference type="Pfam" id="PF00172">
    <property type="entry name" value="Zn_clus"/>
    <property type="match status" value="1"/>
</dbReference>